<proteinExistence type="predicted"/>
<reference evidence="2" key="2">
    <citation type="submission" date="2021-04" db="EMBL/GenBank/DDBJ databases">
        <title>Brevibacillus composti FJAT-54423, complete genome.</title>
        <authorList>
            <person name="Tang R."/>
        </authorList>
    </citation>
    <scope>NUCLEOTIDE SEQUENCE</scope>
    <source>
        <strain evidence="2">FJAT-54424</strain>
    </source>
</reference>
<keyword evidence="4" id="KW-1185">Reference proteome</keyword>
<dbReference type="EMBL" id="CP073708">
    <property type="protein sequence ID" value="QUO43629.1"/>
    <property type="molecule type" value="Genomic_DNA"/>
</dbReference>
<dbReference type="InterPro" id="IPR014962">
    <property type="entry name" value="YolD"/>
</dbReference>
<dbReference type="KEGG" id="bcop:JD108_09290"/>
<evidence type="ECO:0000313" key="1">
    <source>
        <dbReference type="EMBL" id="QQE76555.1"/>
    </source>
</evidence>
<protein>
    <submittedName>
        <fullName evidence="1">YolD-like family protein</fullName>
    </submittedName>
</protein>
<dbReference type="Proteomes" id="UP000595847">
    <property type="component" value="Chromosome"/>
</dbReference>
<evidence type="ECO:0000313" key="3">
    <source>
        <dbReference type="Proteomes" id="UP000595847"/>
    </source>
</evidence>
<dbReference type="Pfam" id="PF08863">
    <property type="entry name" value="YolD"/>
    <property type="match status" value="1"/>
</dbReference>
<name>A0A7T5EPW4_9BACL</name>
<organism evidence="1 3">
    <name type="scientific">Brevibacillus composti</name>
    <dbReference type="NCBI Taxonomy" id="2796470"/>
    <lineage>
        <taxon>Bacteria</taxon>
        <taxon>Bacillati</taxon>
        <taxon>Bacillota</taxon>
        <taxon>Bacilli</taxon>
        <taxon>Bacillales</taxon>
        <taxon>Paenibacillaceae</taxon>
        <taxon>Brevibacillus</taxon>
    </lineage>
</organism>
<evidence type="ECO:0000313" key="4">
    <source>
        <dbReference type="Proteomes" id="UP000677234"/>
    </source>
</evidence>
<accession>A0A7T5EPW4</accession>
<dbReference type="EMBL" id="CP066308">
    <property type="protein sequence ID" value="QQE76555.1"/>
    <property type="molecule type" value="Genomic_DNA"/>
</dbReference>
<evidence type="ECO:0000313" key="2">
    <source>
        <dbReference type="EMBL" id="QUO43629.1"/>
    </source>
</evidence>
<reference evidence="1 3" key="1">
    <citation type="submission" date="2020-12" db="EMBL/GenBank/DDBJ databases">
        <title>strain FJAT-54423T represents a novel species of the genus Brevibacillus.</title>
        <authorList>
            <person name="Tang R."/>
        </authorList>
    </citation>
    <scope>NUCLEOTIDE SEQUENCE [LARGE SCALE GENOMIC DNA]</scope>
    <source>
        <strain evidence="1 3">FJAT-54423</strain>
    </source>
</reference>
<sequence>MNCMGRKKDNIMGAMRFVLPEHRELYNRIKAEERRYVPPERDEEQLAALSGRIWEARQTGSPVTLVYYDGTQASRLTGTVAHIDQALGKMKLQTEGQTVWIPFSRLLEVELATNS</sequence>
<dbReference type="AlphaFoldDB" id="A0A7T5EPW4"/>
<dbReference type="Proteomes" id="UP000677234">
    <property type="component" value="Chromosome"/>
</dbReference>
<gene>
    <name evidence="1" type="ORF">JD108_09290</name>
    <name evidence="2" type="ORF">KDJ56_08985</name>
</gene>